<dbReference type="PANTHER" id="PTHR28541">
    <property type="entry name" value="DDB1- AND CUL4-ASSOCIATED FACTOR 15"/>
    <property type="match status" value="1"/>
</dbReference>
<protein>
    <recommendedName>
        <fullName evidence="2">DDB1- and CUL4-associated factor 15 WD40 repeat-containing domain-containing protein</fullName>
    </recommendedName>
</protein>
<evidence type="ECO:0000313" key="3">
    <source>
        <dbReference type="EMBL" id="KAL3873279.1"/>
    </source>
</evidence>
<name>A0ABD3WH54_SINWO</name>
<accession>A0ABD3WH54</accession>
<proteinExistence type="predicted"/>
<evidence type="ECO:0000256" key="1">
    <source>
        <dbReference type="SAM" id="MobiDB-lite"/>
    </source>
</evidence>
<evidence type="ECO:0000259" key="2">
    <source>
        <dbReference type="Pfam" id="PF14939"/>
    </source>
</evidence>
<feature type="domain" description="DDB1- and CUL4-associated factor 15 WD40 repeat-containing" evidence="2">
    <location>
        <begin position="29"/>
        <end position="234"/>
    </location>
</feature>
<evidence type="ECO:0000313" key="4">
    <source>
        <dbReference type="Proteomes" id="UP001634394"/>
    </source>
</evidence>
<dbReference type="CDD" id="cd20917">
    <property type="entry name" value="DCAF15-NTD"/>
    <property type="match status" value="1"/>
</dbReference>
<feature type="compositionally biased region" description="Basic and acidic residues" evidence="1">
    <location>
        <begin position="249"/>
        <end position="267"/>
    </location>
</feature>
<keyword evidence="4" id="KW-1185">Reference proteome</keyword>
<sequence>MAAGEDNVLFKLRNREIQGLFKHHRKSLTQRIFKKIPGRLCYQLPSLVPPIVLEEGYVFLGFTKCGQFVVSYTCHLDTNEHLACPIYIYRLQWWWFVPGQPLRMVSDVRLFGEEDIVQDLYILFCEWPEDHTQVLIFGHSVYSRDQESRQSYLTITAVPSLSPCAACKELNSGPETSENSNNEKTLCLRHGFCVHTKYVLTPPFPVFCPRVQLKFDGSIIINTGDSIIALSVQLSTRKKCETQGQKADAGLRETRQNTDDKHREKSENGAMSGANNTCSDLLVHLNTHARVEVNEKSLQLSLSRCSDSEDQKENESIHSPEIKLEKCKSPKSPPEVKFEKIKSPKSPKCVLFPSQKSPTNPLPHDNWFDCLGFGNSSNQNSSSSLRKMHPGCSGINVHPVAKDLYNFDSDDSEDSSSNLRYSISGVGRYSLRSRQVGSTQDMVSHAQNIIIAQASIGSREKMLQNNGKFSPLHSSQALNFDIGRPSLTVDVCIHPRALASSQRSFFSPSNSENGSSCGNSPVVESPMFVSNEPKTITFSCRRYSFKEVESESESPLGSEEDLAYGGVLPMEARGPHERLLSIQTGSADISDEDQKQDKINIKQWTFDVEIYMENAIKKTAEWGHRYVDFINYDLQVLDVCSDRGFVLGQVYTLVHAREDISQIKKARRSRLLVKLYQTSFTFEWNIGTDDYETLHIDSLIEIDERDARKKDWKPGFKECTILRRQTCVPQSVFKTVHVLSNESVFKGRSLQTLLSVQHYTAILL</sequence>
<dbReference type="Pfam" id="PF14939">
    <property type="entry name" value="DCAF15_WD40"/>
    <property type="match status" value="1"/>
</dbReference>
<reference evidence="3 4" key="1">
    <citation type="submission" date="2024-11" db="EMBL/GenBank/DDBJ databases">
        <title>Chromosome-level genome assembly of the freshwater bivalve Anodonta woodiana.</title>
        <authorList>
            <person name="Chen X."/>
        </authorList>
    </citation>
    <scope>NUCLEOTIDE SEQUENCE [LARGE SCALE GENOMIC DNA]</scope>
    <source>
        <strain evidence="3">MN2024</strain>
        <tissue evidence="3">Gills</tissue>
    </source>
</reference>
<dbReference type="EMBL" id="JBJQND010000006">
    <property type="protein sequence ID" value="KAL3873279.1"/>
    <property type="molecule type" value="Genomic_DNA"/>
</dbReference>
<dbReference type="InterPro" id="IPR038914">
    <property type="entry name" value="DCAF15"/>
</dbReference>
<dbReference type="AlphaFoldDB" id="A0ABD3WH54"/>
<organism evidence="3 4">
    <name type="scientific">Sinanodonta woodiana</name>
    <name type="common">Chinese pond mussel</name>
    <name type="synonym">Anodonta woodiana</name>
    <dbReference type="NCBI Taxonomy" id="1069815"/>
    <lineage>
        <taxon>Eukaryota</taxon>
        <taxon>Metazoa</taxon>
        <taxon>Spiralia</taxon>
        <taxon>Lophotrochozoa</taxon>
        <taxon>Mollusca</taxon>
        <taxon>Bivalvia</taxon>
        <taxon>Autobranchia</taxon>
        <taxon>Heteroconchia</taxon>
        <taxon>Palaeoheterodonta</taxon>
        <taxon>Unionida</taxon>
        <taxon>Unionoidea</taxon>
        <taxon>Unionidae</taxon>
        <taxon>Unioninae</taxon>
        <taxon>Sinanodonta</taxon>
    </lineage>
</organism>
<feature type="region of interest" description="Disordered" evidence="1">
    <location>
        <begin position="242"/>
        <end position="275"/>
    </location>
</feature>
<dbReference type="Proteomes" id="UP001634394">
    <property type="component" value="Unassembled WGS sequence"/>
</dbReference>
<dbReference type="InterPro" id="IPR032734">
    <property type="entry name" value="DCAF15_WD40"/>
</dbReference>
<comment type="caution">
    <text evidence="3">The sequence shown here is derived from an EMBL/GenBank/DDBJ whole genome shotgun (WGS) entry which is preliminary data.</text>
</comment>
<gene>
    <name evidence="3" type="ORF">ACJMK2_036415</name>
</gene>
<dbReference type="PANTHER" id="PTHR28541:SF1">
    <property type="entry name" value="DDB1- AND CUL4-ASSOCIATED FACTOR 15"/>
    <property type="match status" value="1"/>
</dbReference>
<dbReference type="CDD" id="cd20913">
    <property type="entry name" value="DCAF15-CTD"/>
    <property type="match status" value="1"/>
</dbReference>
<dbReference type="InterPro" id="IPR047319">
    <property type="entry name" value="DCAF15_C"/>
</dbReference>